<dbReference type="RefSeq" id="WP_154358403.1">
    <property type="nucleotide sequence ID" value="NZ_WKJL01000010.1"/>
</dbReference>
<keyword evidence="3" id="KW-1185">Reference proteome</keyword>
<accession>A0A844D9D6</accession>
<dbReference type="EMBL" id="WKJL01000010">
    <property type="protein sequence ID" value="MRW85362.1"/>
    <property type="molecule type" value="Genomic_DNA"/>
</dbReference>
<comment type="caution">
    <text evidence="2">The sequence shown here is derived from an EMBL/GenBank/DDBJ whole genome shotgun (WGS) entry which is preliminary data.</text>
</comment>
<feature type="signal peptide" evidence="1">
    <location>
        <begin position="1"/>
        <end position="19"/>
    </location>
</feature>
<organism evidence="2 3">
    <name type="scientific">Duganella aquatilis</name>
    <dbReference type="NCBI Taxonomy" id="2666082"/>
    <lineage>
        <taxon>Bacteria</taxon>
        <taxon>Pseudomonadati</taxon>
        <taxon>Pseudomonadota</taxon>
        <taxon>Betaproteobacteria</taxon>
        <taxon>Burkholderiales</taxon>
        <taxon>Oxalobacteraceae</taxon>
        <taxon>Telluria group</taxon>
        <taxon>Duganella</taxon>
    </lineage>
</organism>
<protein>
    <recommendedName>
        <fullName evidence="4">Lipoprotein</fullName>
    </recommendedName>
</protein>
<sequence>MQRQLTGVLLMAACVAASAEDLLVSARLESVTLTPSGVGACGKNPTGSYPNADGTTRVVVSNACGCQESKVKVERVYQGSEARPGDVLTLQSTLGEWCSATLPMDHSLFLLKKGQSWSWSRLTENDGQVYFDPQRLGWRQGEKLAPLSALPQMLARQDPRHE</sequence>
<evidence type="ECO:0000313" key="3">
    <source>
        <dbReference type="Proteomes" id="UP000439986"/>
    </source>
</evidence>
<evidence type="ECO:0008006" key="4">
    <source>
        <dbReference type="Google" id="ProtNLM"/>
    </source>
</evidence>
<reference evidence="2 3" key="1">
    <citation type="submission" date="2019-11" db="EMBL/GenBank/DDBJ databases">
        <title>Novel species isolated from a subtropical stream in China.</title>
        <authorList>
            <person name="Lu H."/>
        </authorList>
    </citation>
    <scope>NUCLEOTIDE SEQUENCE [LARGE SCALE GENOMIC DNA]</scope>
    <source>
        <strain evidence="2 3">FT26W</strain>
    </source>
</reference>
<evidence type="ECO:0000313" key="2">
    <source>
        <dbReference type="EMBL" id="MRW85362.1"/>
    </source>
</evidence>
<proteinExistence type="predicted"/>
<evidence type="ECO:0000256" key="1">
    <source>
        <dbReference type="SAM" id="SignalP"/>
    </source>
</evidence>
<keyword evidence="1" id="KW-0732">Signal</keyword>
<gene>
    <name evidence="2" type="ORF">GJ698_14850</name>
</gene>
<name>A0A844D9D6_9BURK</name>
<dbReference type="AlphaFoldDB" id="A0A844D9D6"/>
<feature type="chain" id="PRO_5032695567" description="Lipoprotein" evidence="1">
    <location>
        <begin position="20"/>
        <end position="162"/>
    </location>
</feature>
<dbReference type="Proteomes" id="UP000439986">
    <property type="component" value="Unassembled WGS sequence"/>
</dbReference>